<sequence length="261" mass="28965">MADAALPADRAREEAVRRFVCFLSGIQTPPGLFNPWRDVDPAYDAHRRAPAVRRAHLFLYLLRRVPRVEWLWVGEALGYRGAHFSGVPFTSERMLLGHHPLIGPEAILGRRGRRTSRTDLSLIPGKISPATRAFGFAEVSATVVWRAVRENGLPPEAVLFFSAVPFHPYDVRKGTLSNRPPKRAEIERGRDVLAALLQLIERQRGGLPRLVAVGNVAEAQLRALGLPYEKTAHPAQGNAGRFLAGMRRIVAAEAAKINKER</sequence>
<evidence type="ECO:0008006" key="3">
    <source>
        <dbReference type="Google" id="ProtNLM"/>
    </source>
</evidence>
<dbReference type="Proteomes" id="UP000244180">
    <property type="component" value="Unassembled WGS sequence"/>
</dbReference>
<reference evidence="1 2" key="1">
    <citation type="submission" date="2017-08" db="EMBL/GenBank/DDBJ databases">
        <title>Burning lignite coal seam in the remote Altai Mountains harbors a hydrogen-driven thermophilic microbial community.</title>
        <authorList>
            <person name="Kadnikov V.V."/>
            <person name="Mardanov A.V."/>
            <person name="Ivasenko D."/>
            <person name="Beletsky A.V."/>
            <person name="Karnachuk O.V."/>
            <person name="Ravin N.V."/>
        </authorList>
    </citation>
    <scope>NUCLEOTIDE SEQUENCE [LARGE SCALE GENOMIC DNA]</scope>
    <source>
        <strain evidence="1">AL33</strain>
    </source>
</reference>
<dbReference type="Gene3D" id="3.40.470.10">
    <property type="entry name" value="Uracil-DNA glycosylase-like domain"/>
    <property type="match status" value="1"/>
</dbReference>
<evidence type="ECO:0000313" key="2">
    <source>
        <dbReference type="Proteomes" id="UP000244180"/>
    </source>
</evidence>
<accession>A0A2T5GBC0</accession>
<name>A0A2T5GBC0_HYDSH</name>
<dbReference type="EMBL" id="PEBV01000015">
    <property type="protein sequence ID" value="PTQ53487.1"/>
    <property type="molecule type" value="Genomic_DNA"/>
</dbReference>
<organism evidence="1 2">
    <name type="scientific">Hydrogenibacillus schlegelii</name>
    <name type="common">Bacillus schlegelii</name>
    <dbReference type="NCBI Taxonomy" id="1484"/>
    <lineage>
        <taxon>Bacteria</taxon>
        <taxon>Bacillati</taxon>
        <taxon>Bacillota</taxon>
        <taxon>Bacilli</taxon>
        <taxon>Bacillales</taxon>
        <taxon>Bacillales Family X. Incertae Sedis</taxon>
        <taxon>Hydrogenibacillus</taxon>
    </lineage>
</organism>
<protein>
    <recommendedName>
        <fullName evidence="3">Uracil-DNA glycosylase-like domain-containing protein</fullName>
    </recommendedName>
</protein>
<gene>
    <name evidence="1" type="ORF">HSCHL_1982</name>
</gene>
<evidence type="ECO:0000313" key="1">
    <source>
        <dbReference type="EMBL" id="PTQ53487.1"/>
    </source>
</evidence>
<dbReference type="InterPro" id="IPR036895">
    <property type="entry name" value="Uracil-DNA_glycosylase-like_sf"/>
</dbReference>
<dbReference type="SUPFAM" id="SSF52141">
    <property type="entry name" value="Uracil-DNA glycosylase-like"/>
    <property type="match status" value="1"/>
</dbReference>
<proteinExistence type="predicted"/>
<dbReference type="AlphaFoldDB" id="A0A2T5GBC0"/>
<comment type="caution">
    <text evidence="1">The sequence shown here is derived from an EMBL/GenBank/DDBJ whole genome shotgun (WGS) entry which is preliminary data.</text>
</comment>
<dbReference type="CDD" id="cd10035">
    <property type="entry name" value="UDG_like"/>
    <property type="match status" value="1"/>
</dbReference>